<dbReference type="EMBL" id="VUOB01000104">
    <property type="protein sequence ID" value="KAA2248755.1"/>
    <property type="molecule type" value="Genomic_DNA"/>
</dbReference>
<evidence type="ECO:0000313" key="1">
    <source>
        <dbReference type="EMBL" id="KAA2248755.1"/>
    </source>
</evidence>
<dbReference type="PANTHER" id="PTHR42708">
    <property type="entry name" value="ATP/GTP-BINDING PROTEIN-RELATED"/>
    <property type="match status" value="1"/>
</dbReference>
<dbReference type="GO" id="GO:0005524">
    <property type="term" value="F:ATP binding"/>
    <property type="evidence" value="ECO:0007669"/>
    <property type="project" value="UniProtKB-KW"/>
</dbReference>
<reference evidence="1 2" key="1">
    <citation type="submission" date="2019-09" db="EMBL/GenBank/DDBJ databases">
        <title>Goodfellowia gen. nov., a new genus of the Pseudonocardineae related to Actinoalloteichus, containing Goodfellowia coeruleoviolacea gen. nov., comb. nov. gen. nov., comb. nov.</title>
        <authorList>
            <person name="Labeda D."/>
        </authorList>
    </citation>
    <scope>NUCLEOTIDE SEQUENCE [LARGE SCALE GENOMIC DNA]</scope>
    <source>
        <strain evidence="1 2">AN110305</strain>
    </source>
</reference>
<sequence length="168" mass="17634">MTSAKIVVAGGYGAGKAAFVGSIADSDLMSCTMLPPDGAGLGDPASLEFGRVWLDPTLILYLFCTPQRPGLGWDDVARGAIGAVVLVNPRRPLDSVDAAGFFADRGVPFVLASHGESGRRHDLDGVRQAVTGGARVPVVHCDTRDRRLVKNTLVSLVEHAKASRVLCP</sequence>
<dbReference type="PANTHER" id="PTHR42708:SF1">
    <property type="entry name" value="GLIDING MOTILITY PROTEIN MGLA"/>
    <property type="match status" value="1"/>
</dbReference>
<dbReference type="Proteomes" id="UP000323454">
    <property type="component" value="Unassembled WGS sequence"/>
</dbReference>
<name>A0A5B2WBX1_9PSEU</name>
<keyword evidence="2" id="KW-1185">Reference proteome</keyword>
<keyword evidence="1" id="KW-0547">Nucleotide-binding</keyword>
<evidence type="ECO:0000313" key="2">
    <source>
        <dbReference type="Proteomes" id="UP000323454"/>
    </source>
</evidence>
<accession>A0A5B2WBX1</accession>
<reference evidence="1 2" key="2">
    <citation type="submission" date="2019-09" db="EMBL/GenBank/DDBJ databases">
        <authorList>
            <person name="Jin C."/>
        </authorList>
    </citation>
    <scope>NUCLEOTIDE SEQUENCE [LARGE SCALE GENOMIC DNA]</scope>
    <source>
        <strain evidence="1 2">AN110305</strain>
    </source>
</reference>
<organism evidence="1 2">
    <name type="scientific">Solihabitans fulvus</name>
    <dbReference type="NCBI Taxonomy" id="1892852"/>
    <lineage>
        <taxon>Bacteria</taxon>
        <taxon>Bacillati</taxon>
        <taxon>Actinomycetota</taxon>
        <taxon>Actinomycetes</taxon>
        <taxon>Pseudonocardiales</taxon>
        <taxon>Pseudonocardiaceae</taxon>
        <taxon>Solihabitans</taxon>
    </lineage>
</organism>
<comment type="caution">
    <text evidence="1">The sequence shown here is derived from an EMBL/GenBank/DDBJ whole genome shotgun (WGS) entry which is preliminary data.</text>
</comment>
<dbReference type="OrthoDB" id="3673604at2"/>
<keyword evidence="1" id="KW-0067">ATP-binding</keyword>
<proteinExistence type="predicted"/>
<dbReference type="InterPro" id="IPR052705">
    <property type="entry name" value="Gliding_Motility_GTPase"/>
</dbReference>
<dbReference type="AlphaFoldDB" id="A0A5B2WBX1"/>
<protein>
    <submittedName>
        <fullName evidence="1">ATP-binding protein</fullName>
    </submittedName>
</protein>
<gene>
    <name evidence="1" type="ORF">F0L68_39585</name>
</gene>